<dbReference type="InterPro" id="IPR000210">
    <property type="entry name" value="BTB/POZ_dom"/>
</dbReference>
<dbReference type="AlphaFoldDB" id="A0A9W8WX74"/>
<organism evidence="2 3">
    <name type="scientific">Didymella glomerata</name>
    <dbReference type="NCBI Taxonomy" id="749621"/>
    <lineage>
        <taxon>Eukaryota</taxon>
        <taxon>Fungi</taxon>
        <taxon>Dikarya</taxon>
        <taxon>Ascomycota</taxon>
        <taxon>Pezizomycotina</taxon>
        <taxon>Dothideomycetes</taxon>
        <taxon>Pleosporomycetidae</taxon>
        <taxon>Pleosporales</taxon>
        <taxon>Pleosporineae</taxon>
        <taxon>Didymellaceae</taxon>
        <taxon>Didymella</taxon>
    </lineage>
</organism>
<evidence type="ECO:0000313" key="2">
    <source>
        <dbReference type="EMBL" id="KAJ4334490.1"/>
    </source>
</evidence>
<dbReference type="PANTHER" id="PTHR47843">
    <property type="entry name" value="BTB DOMAIN-CONTAINING PROTEIN-RELATED"/>
    <property type="match status" value="1"/>
</dbReference>
<dbReference type="EMBL" id="JAPEUV010000076">
    <property type="protein sequence ID" value="KAJ4334490.1"/>
    <property type="molecule type" value="Genomic_DNA"/>
</dbReference>
<proteinExistence type="predicted"/>
<dbReference type="PANTHER" id="PTHR47843:SF2">
    <property type="entry name" value="BTB DOMAIN-CONTAINING PROTEIN"/>
    <property type="match status" value="1"/>
</dbReference>
<sequence length="268" mass="30434">MTGEHAACAASPEASVSLRLGDHTRNGLVSVRIGPDGVTYQIYKTLLAEHSEYFRNALSGAWKESDDGVIKLDDVDCHTFEIFIHWLHTQRLPTKYSLWLKKNETEPSTKAVQMAMLDTWIFADRFLTSALRRDCEHALVDMFCNRSLPYYEVVVQAYECLPPTSLVLKAIIATHCERFDQYADNEGNGEVDRRSRLPSEFLVGVMMQYMMIKEHSLDPKPDPCQFHEHPQEYWGCAVNAAECVNDLALDASIVKEPTPKVEDSESED</sequence>
<keyword evidence="3" id="KW-1185">Reference proteome</keyword>
<feature type="domain" description="BTB" evidence="1">
    <location>
        <begin position="27"/>
        <end position="96"/>
    </location>
</feature>
<dbReference type="Proteomes" id="UP001140562">
    <property type="component" value="Unassembled WGS sequence"/>
</dbReference>
<evidence type="ECO:0000259" key="1">
    <source>
        <dbReference type="PROSITE" id="PS50097"/>
    </source>
</evidence>
<dbReference type="InterPro" id="IPR011333">
    <property type="entry name" value="SKP1/BTB/POZ_sf"/>
</dbReference>
<protein>
    <recommendedName>
        <fullName evidence="1">BTB domain-containing protein</fullName>
    </recommendedName>
</protein>
<evidence type="ECO:0000313" key="3">
    <source>
        <dbReference type="Proteomes" id="UP001140562"/>
    </source>
</evidence>
<dbReference type="CDD" id="cd18186">
    <property type="entry name" value="BTB_POZ_ZBTB_KLHL-like"/>
    <property type="match status" value="1"/>
</dbReference>
<dbReference type="OrthoDB" id="194443at2759"/>
<dbReference type="Pfam" id="PF00651">
    <property type="entry name" value="BTB"/>
    <property type="match status" value="1"/>
</dbReference>
<name>A0A9W8WX74_9PLEO</name>
<comment type="caution">
    <text evidence="2">The sequence shown here is derived from an EMBL/GenBank/DDBJ whole genome shotgun (WGS) entry which is preliminary data.</text>
</comment>
<reference evidence="2" key="1">
    <citation type="submission" date="2022-10" db="EMBL/GenBank/DDBJ databases">
        <title>Tapping the CABI collections for fungal endophytes: first genome assemblies for Collariella, Neodidymelliopsis, Ascochyta clinopodiicola, Didymella pomorum, Didymosphaeria variabile, Neocosmospora piperis and Neocucurbitaria cava.</title>
        <authorList>
            <person name="Hill R."/>
        </authorList>
    </citation>
    <scope>NUCLEOTIDE SEQUENCE</scope>
    <source>
        <strain evidence="2">IMI 360193</strain>
    </source>
</reference>
<dbReference type="PROSITE" id="PS50097">
    <property type="entry name" value="BTB"/>
    <property type="match status" value="1"/>
</dbReference>
<dbReference type="Gene3D" id="3.30.710.10">
    <property type="entry name" value="Potassium Channel Kv1.1, Chain A"/>
    <property type="match status" value="1"/>
</dbReference>
<accession>A0A9W8WX74</accession>
<dbReference type="SUPFAM" id="SSF54695">
    <property type="entry name" value="POZ domain"/>
    <property type="match status" value="1"/>
</dbReference>
<gene>
    <name evidence="2" type="ORF">N0V87_006818</name>
</gene>